<feature type="signal peptide" evidence="1">
    <location>
        <begin position="1"/>
        <end position="23"/>
    </location>
</feature>
<evidence type="ECO:0000313" key="3">
    <source>
        <dbReference type="Proteomes" id="UP000245263"/>
    </source>
</evidence>
<dbReference type="EMBL" id="AP025028">
    <property type="protein sequence ID" value="BDA78012.1"/>
    <property type="molecule type" value="Genomic_DNA"/>
</dbReference>
<keyword evidence="3" id="KW-1185">Reference proteome</keyword>
<name>A0ABN6KF23_9LEPT</name>
<evidence type="ECO:0000313" key="2">
    <source>
        <dbReference type="EMBL" id="BDA78012.1"/>
    </source>
</evidence>
<sequence>MKIINHPAFLIAMMIASITGNLAAHGENKPGPNGGQIRMPGAFHTELISLGDKKFKLLLLDLNFENPITKNSSVNVAIQSNGRRENLKCETHPDHFYCFGNEKPIEKDAKLIVSSSRENAKGIEVIYPLPFRFIEKQNHKH</sequence>
<reference evidence="2 3" key="1">
    <citation type="submission" date="2021-08" db="EMBL/GenBank/DDBJ databases">
        <title>Complete genome sequence of Leptospira kobayashii strain E30.</title>
        <authorList>
            <person name="Nakao R."/>
            <person name="Nakamura S."/>
            <person name="Masuzawa T."/>
            <person name="Koizumi N."/>
        </authorList>
    </citation>
    <scope>NUCLEOTIDE SEQUENCE [LARGE SCALE GENOMIC DNA]</scope>
    <source>
        <strain evidence="2 3">E30</strain>
    </source>
</reference>
<gene>
    <name evidence="2" type="ORF">LPTSP3_g09420</name>
</gene>
<proteinExistence type="predicted"/>
<dbReference type="Proteomes" id="UP000245263">
    <property type="component" value="Chromosome 1"/>
</dbReference>
<accession>A0ABN6KF23</accession>
<keyword evidence="1" id="KW-0732">Signal</keyword>
<evidence type="ECO:0000256" key="1">
    <source>
        <dbReference type="SAM" id="SignalP"/>
    </source>
</evidence>
<protein>
    <recommendedName>
        <fullName evidence="4">Lipoprotein</fullName>
    </recommendedName>
</protein>
<dbReference type="RefSeq" id="WP_135354826.1">
    <property type="nucleotide sequence ID" value="NZ_AP025028.1"/>
</dbReference>
<organism evidence="2 3">
    <name type="scientific">Leptospira kobayashii</name>
    <dbReference type="NCBI Taxonomy" id="1917830"/>
    <lineage>
        <taxon>Bacteria</taxon>
        <taxon>Pseudomonadati</taxon>
        <taxon>Spirochaetota</taxon>
        <taxon>Spirochaetia</taxon>
        <taxon>Leptospirales</taxon>
        <taxon>Leptospiraceae</taxon>
        <taxon>Leptospira</taxon>
    </lineage>
</organism>
<evidence type="ECO:0008006" key="4">
    <source>
        <dbReference type="Google" id="ProtNLM"/>
    </source>
</evidence>
<feature type="chain" id="PRO_5045235659" description="Lipoprotein" evidence="1">
    <location>
        <begin position="24"/>
        <end position="141"/>
    </location>
</feature>